<organism evidence="4 5">
    <name type="scientific">candidate division KSB3 bacterium</name>
    <dbReference type="NCBI Taxonomy" id="2044937"/>
    <lineage>
        <taxon>Bacteria</taxon>
        <taxon>candidate division KSB3</taxon>
    </lineage>
</organism>
<dbReference type="InterPro" id="IPR005243">
    <property type="entry name" value="THIRX-like_proc"/>
</dbReference>
<feature type="domain" description="Thioredoxin-like fold" evidence="3">
    <location>
        <begin position="3"/>
        <end position="76"/>
    </location>
</feature>
<feature type="active site" description="Nucleophile" evidence="1">
    <location>
        <position position="14"/>
    </location>
</feature>
<dbReference type="SUPFAM" id="SSF52833">
    <property type="entry name" value="Thioredoxin-like"/>
    <property type="match status" value="1"/>
</dbReference>
<dbReference type="InterPro" id="IPR012336">
    <property type="entry name" value="Thioredoxin-like_fold"/>
</dbReference>
<dbReference type="InterPro" id="IPR036249">
    <property type="entry name" value="Thioredoxin-like_sf"/>
</dbReference>
<evidence type="ECO:0000259" key="3">
    <source>
        <dbReference type="Pfam" id="PF13192"/>
    </source>
</evidence>
<dbReference type="NCBIfam" id="TIGR00412">
    <property type="entry name" value="redox_disulf_2"/>
    <property type="match status" value="1"/>
</dbReference>
<comment type="caution">
    <text evidence="4">The sequence shown here is derived from an EMBL/GenBank/DDBJ whole genome shotgun (WGS) entry which is preliminary data.</text>
</comment>
<evidence type="ECO:0000313" key="5">
    <source>
        <dbReference type="Proteomes" id="UP000229740"/>
    </source>
</evidence>
<dbReference type="Gene3D" id="3.40.30.10">
    <property type="entry name" value="Glutaredoxin"/>
    <property type="match status" value="1"/>
</dbReference>
<reference evidence="4 5" key="1">
    <citation type="submission" date="2017-10" db="EMBL/GenBank/DDBJ databases">
        <title>Novel microbial diversity and functional potential in the marine mammal oral microbiome.</title>
        <authorList>
            <person name="Dudek N.K."/>
            <person name="Sun C.L."/>
            <person name="Burstein D."/>
            <person name="Kantor R.S."/>
            <person name="Aliaga Goltsman D.S."/>
            <person name="Bik E.M."/>
            <person name="Thomas B.C."/>
            <person name="Banfield J.F."/>
            <person name="Relman D.A."/>
        </authorList>
    </citation>
    <scope>NUCLEOTIDE SEQUENCE [LARGE SCALE GENOMIC DNA]</scope>
    <source>
        <strain evidence="4">DOLZORAL124_49_17</strain>
    </source>
</reference>
<dbReference type="PANTHER" id="PTHR36450:SF1">
    <property type="entry name" value="THIOREDOXIN"/>
    <property type="match status" value="1"/>
</dbReference>
<keyword evidence="2" id="KW-0676">Redox-active center</keyword>
<evidence type="ECO:0000256" key="1">
    <source>
        <dbReference type="PIRSR" id="PIRSR037031-50"/>
    </source>
</evidence>
<feature type="active site" description="Nucleophile" evidence="1">
    <location>
        <position position="11"/>
    </location>
</feature>
<name>A0A2G6E7T0_9BACT</name>
<keyword evidence="2" id="KW-1015">Disulfide bond</keyword>
<dbReference type="PANTHER" id="PTHR36450">
    <property type="entry name" value="THIOREDOXIN"/>
    <property type="match status" value="1"/>
</dbReference>
<gene>
    <name evidence="4" type="ORF">CSB45_05250</name>
</gene>
<evidence type="ECO:0000313" key="4">
    <source>
        <dbReference type="EMBL" id="PID58146.1"/>
    </source>
</evidence>
<dbReference type="AlphaFoldDB" id="A0A2G6E7T0"/>
<dbReference type="PIRSF" id="PIRSF037031">
    <property type="entry name" value="Redox_disulphide_2"/>
    <property type="match status" value="1"/>
</dbReference>
<dbReference type="Proteomes" id="UP000229740">
    <property type="component" value="Unassembled WGS sequence"/>
</dbReference>
<feature type="disulfide bond" description="Redox-active" evidence="2">
    <location>
        <begin position="11"/>
        <end position="14"/>
    </location>
</feature>
<sequence>MKKLQILGTGCQRCKSLAENVEAAAQALGLEYTLEKVTDINEIISFGVAVTPALAIDGDVKFTGKLLDVESLKSFLQ</sequence>
<dbReference type="Pfam" id="PF13192">
    <property type="entry name" value="Thioredoxin_3"/>
    <property type="match status" value="1"/>
</dbReference>
<dbReference type="EMBL" id="PDPS01000024">
    <property type="protein sequence ID" value="PID58146.1"/>
    <property type="molecule type" value="Genomic_DNA"/>
</dbReference>
<accession>A0A2G6E7T0</accession>
<evidence type="ECO:0000256" key="2">
    <source>
        <dbReference type="PIRSR" id="PIRSR037031-51"/>
    </source>
</evidence>
<proteinExistence type="predicted"/>
<protein>
    <submittedName>
        <fullName evidence="4">Thioredoxin family protein</fullName>
    </submittedName>
</protein>